<gene>
    <name evidence="1" type="ORF">SFRICE_008292</name>
</gene>
<name>A0A2H1WKD5_SPOFR</name>
<dbReference type="EMBL" id="ODYU01009257">
    <property type="protein sequence ID" value="SOQ53543.1"/>
    <property type="molecule type" value="Genomic_DNA"/>
</dbReference>
<protein>
    <submittedName>
        <fullName evidence="1">SFRICE_008292</fullName>
    </submittedName>
</protein>
<dbReference type="AlphaFoldDB" id="A0A2H1WKD5"/>
<evidence type="ECO:0000313" key="1">
    <source>
        <dbReference type="EMBL" id="SOQ53543.1"/>
    </source>
</evidence>
<proteinExistence type="predicted"/>
<organism evidence="1">
    <name type="scientific">Spodoptera frugiperda</name>
    <name type="common">Fall armyworm</name>
    <dbReference type="NCBI Taxonomy" id="7108"/>
    <lineage>
        <taxon>Eukaryota</taxon>
        <taxon>Metazoa</taxon>
        <taxon>Ecdysozoa</taxon>
        <taxon>Arthropoda</taxon>
        <taxon>Hexapoda</taxon>
        <taxon>Insecta</taxon>
        <taxon>Pterygota</taxon>
        <taxon>Neoptera</taxon>
        <taxon>Endopterygota</taxon>
        <taxon>Lepidoptera</taxon>
        <taxon>Glossata</taxon>
        <taxon>Ditrysia</taxon>
        <taxon>Noctuoidea</taxon>
        <taxon>Noctuidae</taxon>
        <taxon>Amphipyrinae</taxon>
        <taxon>Spodoptera</taxon>
    </lineage>
</organism>
<accession>A0A2H1WKD5</accession>
<sequence>MVESRCTLYNGIMCHKLHLYLPFRHKRRDDTTTGHRDRESDFVLCSEAGKRADESPDGKQLLLPIDTRNTRCVTSTLPAFWGYFMCCCAVEDLEASRSNLAFCNSLTQRKRCFMSVFSEAAVLLRSNWLICAESLLRLRSKISVDIILYNPSFLRGENHQMNSPALDEAIERVRLLLTKNHPVPSAAFGVGAPVSVHVPASYASHVPPATDFSMSCIKTHTTASATYEPHHQQCLHAMRTNDVIRNAYDPRRARPKRRQWDEIVMTRIGRKKLYTDREELKENREAFALQWDRRRP</sequence>
<reference evidence="1" key="1">
    <citation type="submission" date="2016-07" db="EMBL/GenBank/DDBJ databases">
        <authorList>
            <person name="Bretaudeau A."/>
        </authorList>
    </citation>
    <scope>NUCLEOTIDE SEQUENCE</scope>
    <source>
        <strain evidence="1">Rice</strain>
        <tissue evidence="1">Whole body</tissue>
    </source>
</reference>